<protein>
    <submittedName>
        <fullName evidence="1">Uncharacterized protein</fullName>
    </submittedName>
</protein>
<organism evidence="1 3">
    <name type="scientific">Araneus ventricosus</name>
    <name type="common">Orbweaver spider</name>
    <name type="synonym">Epeira ventricosa</name>
    <dbReference type="NCBI Taxonomy" id="182803"/>
    <lineage>
        <taxon>Eukaryota</taxon>
        <taxon>Metazoa</taxon>
        <taxon>Ecdysozoa</taxon>
        <taxon>Arthropoda</taxon>
        <taxon>Chelicerata</taxon>
        <taxon>Arachnida</taxon>
        <taxon>Araneae</taxon>
        <taxon>Araneomorphae</taxon>
        <taxon>Entelegynae</taxon>
        <taxon>Araneoidea</taxon>
        <taxon>Araneidae</taxon>
        <taxon>Araneus</taxon>
    </lineage>
</organism>
<name>A0A4Y1ZLP2_ARAVE</name>
<dbReference type="EMBL" id="BGPR01150631">
    <property type="protein sequence ID" value="GBL54854.1"/>
    <property type="molecule type" value="Genomic_DNA"/>
</dbReference>
<keyword evidence="3" id="KW-1185">Reference proteome</keyword>
<comment type="caution">
    <text evidence="1">The sequence shown here is derived from an EMBL/GenBank/DDBJ whole genome shotgun (WGS) entry which is preliminary data.</text>
</comment>
<gene>
    <name evidence="1" type="ORF">AVEN_225771_1</name>
    <name evidence="2" type="ORF">AVEN_93023_1</name>
</gene>
<evidence type="ECO:0000313" key="1">
    <source>
        <dbReference type="EMBL" id="GBL54729.1"/>
    </source>
</evidence>
<dbReference type="AlphaFoldDB" id="A0A4Y1ZLP2"/>
<sequence>MDQIRPQLVFSSLILPKQSNIALDSQVRLGRAFHALSGVIRPNSPIHCQWKLSEQGMLITRLEGGLALQLRYLYIQLVVHTHWRTLDAVPLRRRLTVLPSSTLA</sequence>
<dbReference type="Proteomes" id="UP000499080">
    <property type="component" value="Unassembled WGS sequence"/>
</dbReference>
<evidence type="ECO:0000313" key="3">
    <source>
        <dbReference type="Proteomes" id="UP000499080"/>
    </source>
</evidence>
<reference evidence="1 3" key="1">
    <citation type="journal article" date="2019" name="Sci. Rep.">
        <title>Orb-weaving spider Araneus ventricosus genome elucidates the spidroin gene catalogue.</title>
        <authorList>
            <person name="Kono N."/>
            <person name="Nakamura H."/>
            <person name="Ohtoshi R."/>
            <person name="Moran D.A.P."/>
            <person name="Shinohara A."/>
            <person name="Yoshida Y."/>
            <person name="Fujiwara M."/>
            <person name="Mori M."/>
            <person name="Tomita M."/>
            <person name="Arakawa K."/>
        </authorList>
    </citation>
    <scope>NUCLEOTIDE SEQUENCE [LARGE SCALE GENOMIC DNA]</scope>
</reference>
<proteinExistence type="predicted"/>
<accession>A0A4Y1ZLP2</accession>
<evidence type="ECO:0000313" key="2">
    <source>
        <dbReference type="EMBL" id="GBL54854.1"/>
    </source>
</evidence>
<dbReference type="EMBL" id="BGPR01150603">
    <property type="protein sequence ID" value="GBL54729.1"/>
    <property type="molecule type" value="Genomic_DNA"/>
</dbReference>